<evidence type="ECO:0000259" key="2">
    <source>
        <dbReference type="PROSITE" id="PS52039"/>
    </source>
</evidence>
<feature type="non-terminal residue" evidence="3">
    <location>
        <position position="1"/>
    </location>
</feature>
<organism evidence="3">
    <name type="scientific">marine sediment metagenome</name>
    <dbReference type="NCBI Taxonomy" id="412755"/>
    <lineage>
        <taxon>unclassified sequences</taxon>
        <taxon>metagenomes</taxon>
        <taxon>ecological metagenomes</taxon>
    </lineage>
</organism>
<comment type="caution">
    <text evidence="3">The sequence shown here is derived from an EMBL/GenBank/DDBJ whole genome shotgun (WGS) entry which is preliminary data.</text>
</comment>
<sequence length="89" mass="9936">SKAGIFKILSIGRVQGPALALVVKREKAITEFKPVPYWLASLIVSDHSQVEVKYPKNIFSKEEALQFNQLKGKTGEAKTEKKKISHLIS</sequence>
<evidence type="ECO:0000256" key="1">
    <source>
        <dbReference type="ARBA" id="ARBA00023235"/>
    </source>
</evidence>
<keyword evidence="1" id="KW-0413">Isomerase</keyword>
<dbReference type="PROSITE" id="PS52039">
    <property type="entry name" value="TOPO_IA_2"/>
    <property type="match status" value="1"/>
</dbReference>
<evidence type="ECO:0000313" key="3">
    <source>
        <dbReference type="EMBL" id="GAI47017.1"/>
    </source>
</evidence>
<accession>X1NSL3</accession>
<protein>
    <recommendedName>
        <fullName evidence="2">Topo IA-type catalytic domain-containing protein</fullName>
    </recommendedName>
</protein>
<dbReference type="GO" id="GO:0003916">
    <property type="term" value="F:DNA topoisomerase activity"/>
    <property type="evidence" value="ECO:0007669"/>
    <property type="project" value="InterPro"/>
</dbReference>
<dbReference type="InterPro" id="IPR023405">
    <property type="entry name" value="Topo_IA_core_domain"/>
</dbReference>
<dbReference type="InterPro" id="IPR013824">
    <property type="entry name" value="Topo_IA_cen_sub1"/>
</dbReference>
<reference evidence="3" key="1">
    <citation type="journal article" date="2014" name="Front. Microbiol.">
        <title>High frequency of phylogenetically diverse reductive dehalogenase-homologous genes in deep subseafloor sedimentary metagenomes.</title>
        <authorList>
            <person name="Kawai M."/>
            <person name="Futagami T."/>
            <person name="Toyoda A."/>
            <person name="Takaki Y."/>
            <person name="Nishi S."/>
            <person name="Hori S."/>
            <person name="Arai W."/>
            <person name="Tsubouchi T."/>
            <person name="Morono Y."/>
            <person name="Uchiyama I."/>
            <person name="Ito T."/>
            <person name="Fujiyama A."/>
            <person name="Inagaki F."/>
            <person name="Takami H."/>
        </authorList>
    </citation>
    <scope>NUCLEOTIDE SEQUENCE</scope>
    <source>
        <strain evidence="3">Expedition CK06-06</strain>
    </source>
</reference>
<proteinExistence type="predicted"/>
<dbReference type="GO" id="GO:0003677">
    <property type="term" value="F:DNA binding"/>
    <property type="evidence" value="ECO:0007669"/>
    <property type="project" value="InterPro"/>
</dbReference>
<feature type="domain" description="Topo IA-type catalytic" evidence="2">
    <location>
        <begin position="1"/>
        <end position="89"/>
    </location>
</feature>
<dbReference type="EMBL" id="BARV01040923">
    <property type="protein sequence ID" value="GAI47017.1"/>
    <property type="molecule type" value="Genomic_DNA"/>
</dbReference>
<dbReference type="InterPro" id="IPR013497">
    <property type="entry name" value="Topo_IA_cen"/>
</dbReference>
<name>X1NSL3_9ZZZZ</name>
<gene>
    <name evidence="3" type="ORF">S06H3_62179</name>
</gene>
<dbReference type="AlphaFoldDB" id="X1NSL3"/>
<dbReference type="SUPFAM" id="SSF56712">
    <property type="entry name" value="Prokaryotic type I DNA topoisomerase"/>
    <property type="match status" value="1"/>
</dbReference>
<dbReference type="Pfam" id="PF01131">
    <property type="entry name" value="Topoisom_bac"/>
    <property type="match status" value="1"/>
</dbReference>
<dbReference type="Gene3D" id="1.10.460.10">
    <property type="entry name" value="Topoisomerase I, domain 2"/>
    <property type="match status" value="1"/>
</dbReference>
<dbReference type="GO" id="GO:0006265">
    <property type="term" value="P:DNA topological change"/>
    <property type="evidence" value="ECO:0007669"/>
    <property type="project" value="InterPro"/>
</dbReference>